<evidence type="ECO:0000259" key="1">
    <source>
        <dbReference type="Pfam" id="PF04738"/>
    </source>
</evidence>
<evidence type="ECO:0000313" key="3">
    <source>
        <dbReference type="EMBL" id="KAA2241354.1"/>
    </source>
</evidence>
<organism evidence="3 4">
    <name type="scientific">Chitinophaga agrisoli</name>
    <dbReference type="NCBI Taxonomy" id="2607653"/>
    <lineage>
        <taxon>Bacteria</taxon>
        <taxon>Pseudomonadati</taxon>
        <taxon>Bacteroidota</taxon>
        <taxon>Chitinophagia</taxon>
        <taxon>Chitinophagales</taxon>
        <taxon>Chitinophagaceae</taxon>
        <taxon>Chitinophaga</taxon>
    </lineage>
</organism>
<gene>
    <name evidence="3" type="ORF">F0L74_15730</name>
</gene>
<comment type="caution">
    <text evidence="3">The sequence shown here is derived from an EMBL/GenBank/DDBJ whole genome shotgun (WGS) entry which is preliminary data.</text>
</comment>
<dbReference type="InterPro" id="IPR023809">
    <property type="entry name" value="Thiopep_bacteriocin_synth_dom"/>
</dbReference>
<protein>
    <recommendedName>
        <fullName evidence="5">Thiopeptide-type bacteriocin biosynthesis protein</fullName>
    </recommendedName>
</protein>
<dbReference type="RefSeq" id="WP_149838869.1">
    <property type="nucleotide sequence ID" value="NZ_VUOC01000003.1"/>
</dbReference>
<accession>A0A5B2VRB9</accession>
<evidence type="ECO:0000259" key="2">
    <source>
        <dbReference type="Pfam" id="PF14028"/>
    </source>
</evidence>
<feature type="domain" description="Thiopeptide-type bacteriocin biosynthesis" evidence="2">
    <location>
        <begin position="766"/>
        <end position="1029"/>
    </location>
</feature>
<dbReference type="Pfam" id="PF14028">
    <property type="entry name" value="Lant_dehydr_C"/>
    <property type="match status" value="1"/>
</dbReference>
<evidence type="ECO:0000313" key="4">
    <source>
        <dbReference type="Proteomes" id="UP000324611"/>
    </source>
</evidence>
<dbReference type="NCBIfam" id="TIGR03891">
    <property type="entry name" value="thiopep_ocin"/>
    <property type="match status" value="1"/>
</dbReference>
<dbReference type="EMBL" id="VUOC01000003">
    <property type="protein sequence ID" value="KAA2241354.1"/>
    <property type="molecule type" value="Genomic_DNA"/>
</dbReference>
<proteinExistence type="predicted"/>
<sequence>MIAAKDFYLIRTPLLPLQFLQQFNGISWPQLRERLQTLFKDPYLLEAIYIASPELFQELRKWQDGELKAEKEVNKLTASLYRYLLRMCTRCTPYGLFAGCATGQLGPTTQVTLGPMEQHKKHCRLDMNYVAELAAMITRIPAIQEQLVYYPNNSLYRIGDSYRYAAYSIQNKFRYYDLTSVDCTEYLQKIIHTATPGATLQQLCDCITDDDISMEEAREFIQELSDSQLLVSELEPTVTGDEFFDRLINRLQGLQHTAALTTSLQRIRTLLQDPTATTEKYLQTHALVKELLPDTNSKDLVQADLFLATTQNTLSHTLVDTLQAELTPLWKLSKRMNNPDIQQFCQAFRERYEEQEVPLTIVLDAEAGIGYAGHSGGQADHTPLVDDIYIAPESSNNTISWSKLHDFRLKQLRECLQHNKTEIVLTDKDLEELKETDTPDLPDSMYLMGSLLGKSAADVDAGDFLFDLSTCNGPSAANLLGRFCHGDAGLTEKVRACLDEEAQQHPDYLYAEIIHLPEARVGNILLRPQLRDYEIVYLGNGSVPASHQLPLTDLMVSVQNNTVILRSRRFNKRVIPRLSTAHNYRGGLPAYKFLCDLQYHQLHTGMYWSWDHLSKEPFLPRVRYGRIVLSKCSWVLHKNDCPGLETPDKKGGALPDYMALFTGIRAQRQLPRYLVIAEGDNELFIDMENIACLHILAQTLIKKEAVMLHEFLGADNCWVTGDQGSYTNEVILPLHRTADKDRPSVPIAQDKEKPLPARRFVTGSEWLYVKIYCGTSSAEKILKTALRPLIAELTEEGVIDKWFFLRYTDPGHHIRLRFHHATHTDFWKTVLEKLYNALQPFLDSGLAYKLQTDTYEREIERYGAATMELSEDIFHYDSQAVLDCIDLLEGEEGETYRWLLGARGIDMLLQDLGYDLAGKAAMLKNMQQAFFREFGGNKALQTKLNDKHRGHMRRLGSILDPEQDAENGLEEAIAIFTLRSMRISERVAQSGLAVHDQLTSYIHMFLNRLLLSNHRKHELVIYHFLSRHYDSQLAIRKKQLQQVPK</sequence>
<dbReference type="InterPro" id="IPR006827">
    <property type="entry name" value="Lant_deHydtase_N"/>
</dbReference>
<dbReference type="AlphaFoldDB" id="A0A5B2VRB9"/>
<dbReference type="Pfam" id="PF04738">
    <property type="entry name" value="Lant_dehydr_N"/>
    <property type="match status" value="1"/>
</dbReference>
<reference evidence="3 4" key="2">
    <citation type="submission" date="2019-09" db="EMBL/GenBank/DDBJ databases">
        <authorList>
            <person name="Jin C."/>
        </authorList>
    </citation>
    <scope>NUCLEOTIDE SEQUENCE [LARGE SCALE GENOMIC DNA]</scope>
    <source>
        <strain evidence="3 4">BN140078</strain>
    </source>
</reference>
<evidence type="ECO:0008006" key="5">
    <source>
        <dbReference type="Google" id="ProtNLM"/>
    </source>
</evidence>
<name>A0A5B2VRB9_9BACT</name>
<feature type="domain" description="Lantibiotic dehydratase N-terminal" evidence="1">
    <location>
        <begin position="41"/>
        <end position="696"/>
    </location>
</feature>
<dbReference type="Proteomes" id="UP000324611">
    <property type="component" value="Unassembled WGS sequence"/>
</dbReference>
<reference evidence="3 4" key="1">
    <citation type="submission" date="2019-09" db="EMBL/GenBank/DDBJ databases">
        <title>Chitinophaga ginsengihumi sp. nov., isolated from soil of ginseng rhizosphere.</title>
        <authorList>
            <person name="Lee J."/>
        </authorList>
    </citation>
    <scope>NUCLEOTIDE SEQUENCE [LARGE SCALE GENOMIC DNA]</scope>
    <source>
        <strain evidence="3 4">BN140078</strain>
    </source>
</reference>
<keyword evidence="4" id="KW-1185">Reference proteome</keyword>